<feature type="non-terminal residue" evidence="1">
    <location>
        <position position="1"/>
    </location>
</feature>
<accession>A0A087V1L5</accession>
<dbReference type="EMBL" id="KL865227">
    <property type="protein sequence ID" value="KFM83504.1"/>
    <property type="molecule type" value="Genomic_DNA"/>
</dbReference>
<feature type="non-terminal residue" evidence="1">
    <location>
        <position position="43"/>
    </location>
</feature>
<reference evidence="1 2" key="1">
    <citation type="submission" date="2013-11" db="EMBL/GenBank/DDBJ databases">
        <title>Genome sequencing of Stegodyphus mimosarum.</title>
        <authorList>
            <person name="Bechsgaard J."/>
        </authorList>
    </citation>
    <scope>NUCLEOTIDE SEQUENCE [LARGE SCALE GENOMIC DNA]</scope>
</reference>
<sequence>FSEAEEFAWERRNVTSSDVPSLNYMDFNFKTYKTYFCAEWNFE</sequence>
<gene>
    <name evidence="1" type="ORF">X975_24193</name>
</gene>
<proteinExistence type="predicted"/>
<evidence type="ECO:0000313" key="2">
    <source>
        <dbReference type="Proteomes" id="UP000054359"/>
    </source>
</evidence>
<protein>
    <submittedName>
        <fullName evidence="1">Uncharacterized protein</fullName>
    </submittedName>
</protein>
<name>A0A087V1L5_STEMI</name>
<dbReference type="AlphaFoldDB" id="A0A087V1L5"/>
<keyword evidence="2" id="KW-1185">Reference proteome</keyword>
<evidence type="ECO:0000313" key="1">
    <source>
        <dbReference type="EMBL" id="KFM83504.1"/>
    </source>
</evidence>
<dbReference type="Proteomes" id="UP000054359">
    <property type="component" value="Unassembled WGS sequence"/>
</dbReference>
<organism evidence="1 2">
    <name type="scientific">Stegodyphus mimosarum</name>
    <name type="common">African social velvet spider</name>
    <dbReference type="NCBI Taxonomy" id="407821"/>
    <lineage>
        <taxon>Eukaryota</taxon>
        <taxon>Metazoa</taxon>
        <taxon>Ecdysozoa</taxon>
        <taxon>Arthropoda</taxon>
        <taxon>Chelicerata</taxon>
        <taxon>Arachnida</taxon>
        <taxon>Araneae</taxon>
        <taxon>Araneomorphae</taxon>
        <taxon>Entelegynae</taxon>
        <taxon>Eresoidea</taxon>
        <taxon>Eresidae</taxon>
        <taxon>Stegodyphus</taxon>
    </lineage>
</organism>